<protein>
    <submittedName>
        <fullName evidence="1">Uncharacterized protein</fullName>
    </submittedName>
</protein>
<proteinExistence type="predicted"/>
<dbReference type="Proteomes" id="UP001239782">
    <property type="component" value="Chromosome"/>
</dbReference>
<dbReference type="KEGG" id="plei:Q9312_07815"/>
<dbReference type="EMBL" id="CP133548">
    <property type="protein sequence ID" value="WMS88813.1"/>
    <property type="molecule type" value="Genomic_DNA"/>
</dbReference>
<evidence type="ECO:0000313" key="1">
    <source>
        <dbReference type="EMBL" id="WMS88813.1"/>
    </source>
</evidence>
<evidence type="ECO:0000313" key="2">
    <source>
        <dbReference type="Proteomes" id="UP001239782"/>
    </source>
</evidence>
<name>A0AA51RWN4_9GAMM</name>
<reference evidence="1 2" key="1">
    <citation type="submission" date="2023-08" db="EMBL/GenBank/DDBJ databases">
        <title>Pleionea litopenaei sp. nov., isolated from stomach of juvenile Litopenaeus vannamei.</title>
        <authorList>
            <person name="Rho A.M."/>
            <person name="Hwang C.Y."/>
        </authorList>
    </citation>
    <scope>NUCLEOTIDE SEQUENCE [LARGE SCALE GENOMIC DNA]</scope>
    <source>
        <strain evidence="1 2">HL-JVS1</strain>
    </source>
</reference>
<dbReference type="AlphaFoldDB" id="A0AA51RWN4"/>
<gene>
    <name evidence="1" type="ORF">Q9312_07815</name>
</gene>
<accession>A0AA51RWN4</accession>
<keyword evidence="2" id="KW-1185">Reference proteome</keyword>
<organism evidence="1 2">
    <name type="scientific">Pleionea litopenaei</name>
    <dbReference type="NCBI Taxonomy" id="3070815"/>
    <lineage>
        <taxon>Bacteria</taxon>
        <taxon>Pseudomonadati</taxon>
        <taxon>Pseudomonadota</taxon>
        <taxon>Gammaproteobacteria</taxon>
        <taxon>Oceanospirillales</taxon>
        <taxon>Pleioneaceae</taxon>
        <taxon>Pleionea</taxon>
    </lineage>
</organism>
<dbReference type="RefSeq" id="WP_309204034.1">
    <property type="nucleotide sequence ID" value="NZ_CP133548.1"/>
</dbReference>
<sequence length="131" mass="14483">MGRIKVEGLSVAEILEWPIEYFDELVLIDDPIVLSIGTAQVLGQFSVSSENRLVVELAQIDGGGEGVLPTITRLSKHIARIKAISEIECIVYAVNCAEPNLKLRAYLVKAGFELKNIPRKGEVYYKVLVLN</sequence>